<dbReference type="Proteomes" id="UP001302349">
    <property type="component" value="Chromosome"/>
</dbReference>
<proteinExistence type="predicted"/>
<name>A0ABZ0IPJ9_9BACT</name>
<gene>
    <name evidence="1" type="ORF">RT717_21455</name>
</gene>
<evidence type="ECO:0000313" key="2">
    <source>
        <dbReference type="Proteomes" id="UP001302349"/>
    </source>
</evidence>
<dbReference type="RefSeq" id="WP_317488404.1">
    <property type="nucleotide sequence ID" value="NZ_CP136051.1"/>
</dbReference>
<organism evidence="1 2">
    <name type="scientific">Imperialibacter roseus</name>
    <dbReference type="NCBI Taxonomy" id="1324217"/>
    <lineage>
        <taxon>Bacteria</taxon>
        <taxon>Pseudomonadati</taxon>
        <taxon>Bacteroidota</taxon>
        <taxon>Cytophagia</taxon>
        <taxon>Cytophagales</taxon>
        <taxon>Flammeovirgaceae</taxon>
        <taxon>Imperialibacter</taxon>
    </lineage>
</organism>
<reference evidence="1 2" key="1">
    <citation type="journal article" date="2023" name="Microbiol. Resour. Announc.">
        <title>Complete Genome Sequence of Imperialibacter roseus strain P4T.</title>
        <authorList>
            <person name="Tizabi D.R."/>
            <person name="Bachvaroff T."/>
            <person name="Hill R.T."/>
        </authorList>
    </citation>
    <scope>NUCLEOTIDE SEQUENCE [LARGE SCALE GENOMIC DNA]</scope>
    <source>
        <strain evidence="1 2">P4T</strain>
    </source>
</reference>
<protein>
    <submittedName>
        <fullName evidence="1">Uncharacterized protein</fullName>
    </submittedName>
</protein>
<accession>A0ABZ0IPJ9</accession>
<sequence length="152" mass="17028">MKKLLIIVSLVAFNGILMAQDLIIDHAKVDALFEKRTALLENGESTRVIDHELAKLGVRFPAKLNVSYSGDKINIAFPLLENSNAAYMEQKIVRIKARMPELEVLGIDASYCFATFKKDASEKQLTELLSEFLYDGYYVSAHSRVQVGALMD</sequence>
<keyword evidence="2" id="KW-1185">Reference proteome</keyword>
<dbReference type="EMBL" id="CP136051">
    <property type="protein sequence ID" value="WOK05646.1"/>
    <property type="molecule type" value="Genomic_DNA"/>
</dbReference>
<evidence type="ECO:0000313" key="1">
    <source>
        <dbReference type="EMBL" id="WOK05646.1"/>
    </source>
</evidence>